<proteinExistence type="predicted"/>
<protein>
    <submittedName>
        <fullName evidence="1">Uncharacterized protein</fullName>
    </submittedName>
</protein>
<accession>G9ZCZ4</accession>
<organism evidence="1 2">
    <name type="scientific">Cardiobacterium valvarum F0432</name>
    <dbReference type="NCBI Taxonomy" id="797473"/>
    <lineage>
        <taxon>Bacteria</taxon>
        <taxon>Pseudomonadati</taxon>
        <taxon>Pseudomonadota</taxon>
        <taxon>Gammaproteobacteria</taxon>
        <taxon>Cardiobacteriales</taxon>
        <taxon>Cardiobacteriaceae</taxon>
        <taxon>Cardiobacterium</taxon>
    </lineage>
</organism>
<dbReference type="AlphaFoldDB" id="G9ZCZ4"/>
<evidence type="ECO:0000313" key="1">
    <source>
        <dbReference type="EMBL" id="EHM55584.1"/>
    </source>
</evidence>
<dbReference type="EMBL" id="AGCM01000031">
    <property type="protein sequence ID" value="EHM55584.1"/>
    <property type="molecule type" value="Genomic_DNA"/>
</dbReference>
<comment type="caution">
    <text evidence="1">The sequence shown here is derived from an EMBL/GenBank/DDBJ whole genome shotgun (WGS) entry which is preliminary data.</text>
</comment>
<sequence>MRVKRRGSRVLCVCRLCPTMPPGSHKNLSVFVGVLSRGRGIALTRKPGVYAAWHGSPCGRPTLPSPASGEVFSC</sequence>
<gene>
    <name evidence="1" type="ORF">HMPREF9080_00624</name>
</gene>
<name>G9ZCZ4_9GAMM</name>
<dbReference type="HOGENOM" id="CLU_2680924_0_0_6"/>
<evidence type="ECO:0000313" key="2">
    <source>
        <dbReference type="Proteomes" id="UP000004750"/>
    </source>
</evidence>
<dbReference type="Proteomes" id="UP000004750">
    <property type="component" value="Unassembled WGS sequence"/>
</dbReference>
<reference evidence="1 2" key="1">
    <citation type="submission" date="2011-08" db="EMBL/GenBank/DDBJ databases">
        <authorList>
            <person name="Weinstock G."/>
            <person name="Sodergren E."/>
            <person name="Clifton S."/>
            <person name="Fulton L."/>
            <person name="Fulton B."/>
            <person name="Courtney L."/>
            <person name="Fronick C."/>
            <person name="Harrison M."/>
            <person name="Strong C."/>
            <person name="Farmer C."/>
            <person name="Delahaunty K."/>
            <person name="Markovic C."/>
            <person name="Hall O."/>
            <person name="Minx P."/>
            <person name="Tomlinson C."/>
            <person name="Mitreva M."/>
            <person name="Hou S."/>
            <person name="Chen J."/>
            <person name="Wollam A."/>
            <person name="Pepin K.H."/>
            <person name="Johnson M."/>
            <person name="Bhonagiri V."/>
            <person name="Zhang X."/>
            <person name="Suruliraj S."/>
            <person name="Warren W."/>
            <person name="Chinwalla A."/>
            <person name="Mardis E.R."/>
            <person name="Wilson R.K."/>
        </authorList>
    </citation>
    <scope>NUCLEOTIDE SEQUENCE [LARGE SCALE GENOMIC DNA]</scope>
    <source>
        <strain evidence="1 2">F0432</strain>
    </source>
</reference>